<dbReference type="PANTHER" id="PTHR30386">
    <property type="entry name" value="MEMBRANE FUSION SUBUNIT OF EMRAB-TOLC MULTIDRUG EFFLUX PUMP"/>
    <property type="match status" value="1"/>
</dbReference>
<dbReference type="PANTHER" id="PTHR30386:SF18">
    <property type="entry name" value="INNER MEMBRANE PROTEIN YIAV-RELATED"/>
    <property type="match status" value="1"/>
</dbReference>
<dbReference type="Gene3D" id="2.40.30.170">
    <property type="match status" value="1"/>
</dbReference>
<organism evidence="3 4">
    <name type="scientific">Vibrio hangzhouensis</name>
    <dbReference type="NCBI Taxonomy" id="462991"/>
    <lineage>
        <taxon>Bacteria</taxon>
        <taxon>Pseudomonadati</taxon>
        <taxon>Pseudomonadota</taxon>
        <taxon>Gammaproteobacteria</taxon>
        <taxon>Vibrionales</taxon>
        <taxon>Vibrionaceae</taxon>
        <taxon>Vibrio</taxon>
    </lineage>
</organism>
<proteinExistence type="predicted"/>
<feature type="coiled-coil region" evidence="1">
    <location>
        <begin position="96"/>
        <end position="158"/>
    </location>
</feature>
<dbReference type="Proteomes" id="UP000236721">
    <property type="component" value="Unassembled WGS sequence"/>
</dbReference>
<dbReference type="Gene3D" id="1.10.287.470">
    <property type="entry name" value="Helix hairpin bin"/>
    <property type="match status" value="1"/>
</dbReference>
<dbReference type="Gene3D" id="2.40.50.100">
    <property type="match status" value="1"/>
</dbReference>
<dbReference type="AlphaFoldDB" id="A0A1H5X7A5"/>
<evidence type="ECO:0000256" key="1">
    <source>
        <dbReference type="SAM" id="Coils"/>
    </source>
</evidence>
<evidence type="ECO:0000256" key="2">
    <source>
        <dbReference type="SAM" id="Phobius"/>
    </source>
</evidence>
<keyword evidence="4" id="KW-1185">Reference proteome</keyword>
<evidence type="ECO:0000313" key="3">
    <source>
        <dbReference type="EMBL" id="SEG07257.1"/>
    </source>
</evidence>
<evidence type="ECO:0000313" key="4">
    <source>
        <dbReference type="Proteomes" id="UP000236721"/>
    </source>
</evidence>
<dbReference type="RefSeq" id="WP_103879960.1">
    <property type="nucleotide sequence ID" value="NZ_FNVG01000006.1"/>
</dbReference>
<keyword evidence="2" id="KW-1133">Transmembrane helix</keyword>
<keyword evidence="2" id="KW-0812">Transmembrane</keyword>
<keyword evidence="2" id="KW-0472">Membrane</keyword>
<name>A0A1H5X7A5_9VIBR</name>
<keyword evidence="1" id="KW-0175">Coiled coil</keyword>
<reference evidence="4" key="1">
    <citation type="submission" date="2016-10" db="EMBL/GenBank/DDBJ databases">
        <authorList>
            <person name="Varghese N."/>
            <person name="Submissions S."/>
        </authorList>
    </citation>
    <scope>NUCLEOTIDE SEQUENCE [LARGE SCALE GENOMIC DNA]</scope>
    <source>
        <strain evidence="4">CGMCC 1.7062</strain>
    </source>
</reference>
<accession>A0A1H5X7A5</accession>
<dbReference type="OrthoDB" id="286173at2"/>
<sequence length="397" mass="43761">MDMLIILTYTALCIGIFKLFKIPLNKWSVPTAVLGGIGILSTIMIAMNYNHPYAKFSKEVFVSVPIIPQVTGTVKEVHAKANVPVKKGELLFTLENDKQQIALRKAKAALEEAKNVAYQKNQGLVSAIANTEKAQAAVEKAEANLKRTESTYRRYTEAHTKGGENSPFTEGQIERQKELYNAAKAGVNIARSTLDAAKSEQERIRLDADSNIYGENTRVAQLQEAVKQAELDLEYTFVRAPADGIPTQIALAPGFRAASIPLRPSMVFIPNTGKRQIAGMFWQNSLRRLKPGLEAEMVLDSQPGKVFTGKLVSVLPAMREGEVQANGTLVSASTLARHGFAVGIIELDEDLDDYALPMGVQGQAVVLNHEGDILHTSIVRRVLLRMMSWLKYVWPMK</sequence>
<dbReference type="SUPFAM" id="SSF111369">
    <property type="entry name" value="HlyD-like secretion proteins"/>
    <property type="match status" value="2"/>
</dbReference>
<dbReference type="InterPro" id="IPR050739">
    <property type="entry name" value="MFP"/>
</dbReference>
<gene>
    <name evidence="3" type="ORF">SAMN04488244_106226</name>
</gene>
<feature type="transmembrane region" description="Helical" evidence="2">
    <location>
        <begin position="29"/>
        <end position="49"/>
    </location>
</feature>
<protein>
    <submittedName>
        <fullName evidence="3">Multidrug resistance efflux pump</fullName>
    </submittedName>
</protein>
<dbReference type="EMBL" id="FNVG01000006">
    <property type="protein sequence ID" value="SEG07257.1"/>
    <property type="molecule type" value="Genomic_DNA"/>
</dbReference>